<protein>
    <submittedName>
        <fullName evidence="3">Esterase</fullName>
    </submittedName>
</protein>
<evidence type="ECO:0000256" key="1">
    <source>
        <dbReference type="ARBA" id="ARBA00022801"/>
    </source>
</evidence>
<evidence type="ECO:0000313" key="3">
    <source>
        <dbReference type="EMBL" id="GIF17485.1"/>
    </source>
</evidence>
<evidence type="ECO:0000313" key="4">
    <source>
        <dbReference type="Proteomes" id="UP000623608"/>
    </source>
</evidence>
<reference evidence="3" key="1">
    <citation type="submission" date="2021-01" db="EMBL/GenBank/DDBJ databases">
        <title>Whole genome shotgun sequence of Actinoplanes tereljensis NBRC 105297.</title>
        <authorList>
            <person name="Komaki H."/>
            <person name="Tamura T."/>
        </authorList>
    </citation>
    <scope>NUCLEOTIDE SEQUENCE</scope>
    <source>
        <strain evidence="3">NBRC 105297</strain>
    </source>
</reference>
<keyword evidence="4" id="KW-1185">Reference proteome</keyword>
<sequence>MPLDSFHADRLAALERFRLGTGPEPAPPVSPPAPAGVITGEISIPGPHGPIRLRTYRPAGPPVAALLWAHGGGFRHGTIEMPEGDWVSAQLAARAGAYVVSVDYRLATGGVRYPVPLDDVSAAWTWFVGAADLPARRAIGGASAGAALALAATLRARDAGRPVPDALLLAYPFAHFPNPAADAELAAELSAALPPVARFTAAGVEDMVRNYVGRISCLPPEALPGAARLTGLPPAWILLSEYDDLRTSGELLARQLDSATLFLAEGAPHGHLNQPVSLPGTEGSLDFFAAALADVKDGVDLDVETD</sequence>
<dbReference type="SUPFAM" id="SSF53474">
    <property type="entry name" value="alpha/beta-Hydrolases"/>
    <property type="match status" value="1"/>
</dbReference>
<keyword evidence="1" id="KW-0378">Hydrolase</keyword>
<accession>A0A919NF91</accession>
<gene>
    <name evidence="3" type="ORF">Ate02nite_02150</name>
</gene>
<dbReference type="AlphaFoldDB" id="A0A919NF91"/>
<dbReference type="GO" id="GO:0016787">
    <property type="term" value="F:hydrolase activity"/>
    <property type="evidence" value="ECO:0007669"/>
    <property type="project" value="UniProtKB-KW"/>
</dbReference>
<dbReference type="PANTHER" id="PTHR48081:SF8">
    <property type="entry name" value="ALPHA_BETA HYDROLASE FOLD-3 DOMAIN-CONTAINING PROTEIN-RELATED"/>
    <property type="match status" value="1"/>
</dbReference>
<dbReference type="Proteomes" id="UP000623608">
    <property type="component" value="Unassembled WGS sequence"/>
</dbReference>
<dbReference type="PANTHER" id="PTHR48081">
    <property type="entry name" value="AB HYDROLASE SUPERFAMILY PROTEIN C4A8.06C"/>
    <property type="match status" value="1"/>
</dbReference>
<dbReference type="InterPro" id="IPR050300">
    <property type="entry name" value="GDXG_lipolytic_enzyme"/>
</dbReference>
<organism evidence="3 4">
    <name type="scientific">Paractinoplanes tereljensis</name>
    <dbReference type="NCBI Taxonomy" id="571912"/>
    <lineage>
        <taxon>Bacteria</taxon>
        <taxon>Bacillati</taxon>
        <taxon>Actinomycetota</taxon>
        <taxon>Actinomycetes</taxon>
        <taxon>Micromonosporales</taxon>
        <taxon>Micromonosporaceae</taxon>
        <taxon>Paractinoplanes</taxon>
    </lineage>
</organism>
<dbReference type="EMBL" id="BOMY01000001">
    <property type="protein sequence ID" value="GIF17485.1"/>
    <property type="molecule type" value="Genomic_DNA"/>
</dbReference>
<dbReference type="Gene3D" id="3.40.50.1820">
    <property type="entry name" value="alpha/beta hydrolase"/>
    <property type="match status" value="1"/>
</dbReference>
<feature type="domain" description="Alpha/beta hydrolase fold-3" evidence="2">
    <location>
        <begin position="66"/>
        <end position="260"/>
    </location>
</feature>
<dbReference type="Pfam" id="PF07859">
    <property type="entry name" value="Abhydrolase_3"/>
    <property type="match status" value="1"/>
</dbReference>
<comment type="caution">
    <text evidence="3">The sequence shown here is derived from an EMBL/GenBank/DDBJ whole genome shotgun (WGS) entry which is preliminary data.</text>
</comment>
<proteinExistence type="predicted"/>
<dbReference type="InterPro" id="IPR029058">
    <property type="entry name" value="AB_hydrolase_fold"/>
</dbReference>
<dbReference type="InterPro" id="IPR013094">
    <property type="entry name" value="AB_hydrolase_3"/>
</dbReference>
<dbReference type="RefSeq" id="WP_203797540.1">
    <property type="nucleotide sequence ID" value="NZ_BOMY01000001.1"/>
</dbReference>
<name>A0A919NF91_9ACTN</name>
<evidence type="ECO:0000259" key="2">
    <source>
        <dbReference type="Pfam" id="PF07859"/>
    </source>
</evidence>